<keyword evidence="1" id="KW-0472">Membrane</keyword>
<sequence length="324" mass="35458" precursor="true">MRWVCSSALMTLAMSPLLLTVPGLEFSPAWTGSMIGICLVAAAISVGYQEKAHRAYMVVLYGVSGSQRSDVVKALWRRQVPTDPVVLDAALDLGETLSKVRKNSSSSLALPVMWIGMVLFQVYITRSAVSAAGWTLWAFLLVPYFLSEWYLGHRQERHIAALRAAATGQTADSGLSLGKRDRLWLAVIALGLVACAIAFAVTYEREWPKRDCDKTFNVTIAVRERNQLTNGQLVVQGGPSVADYEGWSDQLQRDAAKMTAPDVAPRVRRIADLSVQVTNVVRSAHAAAPTSSAAEVTNREAVYQKLIGEMLEERQAIITFCRGT</sequence>
<protein>
    <submittedName>
        <fullName evidence="2">Uncharacterized protein</fullName>
    </submittedName>
</protein>
<evidence type="ECO:0000313" key="3">
    <source>
        <dbReference type="Proteomes" id="UP000295165"/>
    </source>
</evidence>
<feature type="transmembrane region" description="Helical" evidence="1">
    <location>
        <begin position="30"/>
        <end position="48"/>
    </location>
</feature>
<proteinExistence type="predicted"/>
<keyword evidence="1" id="KW-0812">Transmembrane</keyword>
<organism evidence="2 3">
    <name type="scientific">Mycobacteroides franklinii</name>
    <dbReference type="NCBI Taxonomy" id="948102"/>
    <lineage>
        <taxon>Bacteria</taxon>
        <taxon>Bacillati</taxon>
        <taxon>Actinomycetota</taxon>
        <taxon>Actinomycetes</taxon>
        <taxon>Mycobacteriales</taxon>
        <taxon>Mycobacteriaceae</taxon>
        <taxon>Mycobacteroides</taxon>
    </lineage>
</organism>
<feature type="transmembrane region" description="Helical" evidence="1">
    <location>
        <begin position="183"/>
        <end position="203"/>
    </location>
</feature>
<keyword evidence="3" id="KW-1185">Reference proteome</keyword>
<feature type="transmembrane region" description="Helical" evidence="1">
    <location>
        <begin position="131"/>
        <end position="151"/>
    </location>
</feature>
<comment type="caution">
    <text evidence="2">The sequence shown here is derived from an EMBL/GenBank/DDBJ whole genome shotgun (WGS) entry which is preliminary data.</text>
</comment>
<dbReference type="EMBL" id="PECC01000026">
    <property type="protein sequence ID" value="TDZ52954.1"/>
    <property type="molecule type" value="Genomic_DNA"/>
</dbReference>
<dbReference type="Proteomes" id="UP000295165">
    <property type="component" value="Unassembled WGS sequence"/>
</dbReference>
<name>A0A4R8R9U1_9MYCO</name>
<accession>A0A4R8R9U1</accession>
<gene>
    <name evidence="2" type="ORF">CCUG63697_01440</name>
</gene>
<keyword evidence="1" id="KW-1133">Transmembrane helix</keyword>
<evidence type="ECO:0000256" key="1">
    <source>
        <dbReference type="SAM" id="Phobius"/>
    </source>
</evidence>
<feature type="transmembrane region" description="Helical" evidence="1">
    <location>
        <begin position="108"/>
        <end position="125"/>
    </location>
</feature>
<dbReference type="AlphaFoldDB" id="A0A4R8R9U1"/>
<reference evidence="2 3" key="1">
    <citation type="journal article" date="2019" name="Sci. Rep.">
        <title>Extended insight into the Mycobacterium chelonae-abscessus complex through whole genome sequencing of Mycobacterium salmoniphilum outbreak and Mycobacterium salmoniphilum-like strains.</title>
        <authorList>
            <person name="Behra P.R.K."/>
            <person name="Das S."/>
            <person name="Pettersson B.M.F."/>
            <person name="Shirreff L."/>
            <person name="DuCote T."/>
            <person name="Jacobsson K.G."/>
            <person name="Ennis D.G."/>
            <person name="Kirsebom L.A."/>
        </authorList>
    </citation>
    <scope>NUCLEOTIDE SEQUENCE [LARGE SCALE GENOMIC DNA]</scope>
    <source>
        <strain evidence="2 3">CCUG 63697</strain>
    </source>
</reference>
<evidence type="ECO:0000313" key="2">
    <source>
        <dbReference type="EMBL" id="TDZ52954.1"/>
    </source>
</evidence>